<evidence type="ECO:0000313" key="3">
    <source>
        <dbReference type="EMBL" id="GAX78730.1"/>
    </source>
</evidence>
<keyword evidence="1" id="KW-0175">Coiled coil</keyword>
<protein>
    <submittedName>
        <fullName evidence="3">Uncharacterized protein</fullName>
    </submittedName>
</protein>
<keyword evidence="4" id="KW-1185">Reference proteome</keyword>
<proteinExistence type="predicted"/>
<feature type="region of interest" description="Disordered" evidence="2">
    <location>
        <begin position="322"/>
        <end position="364"/>
    </location>
</feature>
<dbReference type="AlphaFoldDB" id="A0A250X7J2"/>
<gene>
    <name evidence="3" type="ORF">CEUSTIGMA_g6167.t1</name>
</gene>
<feature type="coiled-coil region" evidence="1">
    <location>
        <begin position="29"/>
        <end position="98"/>
    </location>
</feature>
<reference evidence="3 4" key="1">
    <citation type="submission" date="2017-08" db="EMBL/GenBank/DDBJ databases">
        <title>Acidophilic green algal genome provides insights into adaptation to an acidic environment.</title>
        <authorList>
            <person name="Hirooka S."/>
            <person name="Hirose Y."/>
            <person name="Kanesaki Y."/>
            <person name="Higuchi S."/>
            <person name="Fujiwara T."/>
            <person name="Onuma R."/>
            <person name="Era A."/>
            <person name="Ohbayashi R."/>
            <person name="Uzuka A."/>
            <person name="Nozaki H."/>
            <person name="Yoshikawa H."/>
            <person name="Miyagishima S.Y."/>
        </authorList>
    </citation>
    <scope>NUCLEOTIDE SEQUENCE [LARGE SCALE GENOMIC DNA]</scope>
    <source>
        <strain evidence="3 4">NIES-2499</strain>
    </source>
</reference>
<name>A0A250X7J2_9CHLO</name>
<dbReference type="Proteomes" id="UP000232323">
    <property type="component" value="Unassembled WGS sequence"/>
</dbReference>
<feature type="compositionally biased region" description="Low complexity" evidence="2">
    <location>
        <begin position="323"/>
        <end position="332"/>
    </location>
</feature>
<evidence type="ECO:0000313" key="4">
    <source>
        <dbReference type="Proteomes" id="UP000232323"/>
    </source>
</evidence>
<organism evidence="3 4">
    <name type="scientific">Chlamydomonas eustigma</name>
    <dbReference type="NCBI Taxonomy" id="1157962"/>
    <lineage>
        <taxon>Eukaryota</taxon>
        <taxon>Viridiplantae</taxon>
        <taxon>Chlorophyta</taxon>
        <taxon>core chlorophytes</taxon>
        <taxon>Chlorophyceae</taxon>
        <taxon>CS clade</taxon>
        <taxon>Chlamydomonadales</taxon>
        <taxon>Chlamydomonadaceae</taxon>
        <taxon>Chlamydomonas</taxon>
    </lineage>
</organism>
<evidence type="ECO:0000256" key="2">
    <source>
        <dbReference type="SAM" id="MobiDB-lite"/>
    </source>
</evidence>
<comment type="caution">
    <text evidence="3">The sequence shown here is derived from an EMBL/GenBank/DDBJ whole genome shotgun (WGS) entry which is preliminary data.</text>
</comment>
<evidence type="ECO:0000256" key="1">
    <source>
        <dbReference type="SAM" id="Coils"/>
    </source>
</evidence>
<dbReference type="EMBL" id="BEGY01000035">
    <property type="protein sequence ID" value="GAX78730.1"/>
    <property type="molecule type" value="Genomic_DNA"/>
</dbReference>
<accession>A0A250X7J2</accession>
<sequence length="364" mass="39506">MFVVGILGAGAGVSIGAVANVFRNGNKGRDRLKQELQETKSQLLDFEIKARALELDRKESQDIADRCLAEKEIQQEKVQHLEVDKQALETKLAVLQEESTAQAHRHDEDFKVLKAKVADVLTRLISKAIDVQGATDELQDLGCTIELEESSEDARACGVLLKERDLDAAWNGETDLLLANRQRMERLVSHHLIAAAAACSAAPTPAWSNGRLSSAASAFFPLIREPASHPRLLTPMKAINSVSPQGVATPVSSATSSGLTYNATDTDISQDQRHHFQKTAIPYKLSASTTSEPAVIKFVYNAKVMPSKTVMQDHDLLHGGSSGFFTSTSPPTTHRDSFLDDSIVDALPGRSSGRDASTAGLRRR</sequence>